<keyword evidence="6" id="KW-0862">Zinc</keyword>
<evidence type="ECO:0000256" key="2">
    <source>
        <dbReference type="ARBA" id="ARBA00004196"/>
    </source>
</evidence>
<dbReference type="SUPFAM" id="SSF51261">
    <property type="entry name" value="Duplicated hybrid motif"/>
    <property type="match status" value="1"/>
</dbReference>
<feature type="domain" description="LysM" evidence="8">
    <location>
        <begin position="127"/>
        <end position="175"/>
    </location>
</feature>
<keyword evidence="10" id="KW-1185">Reference proteome</keyword>
<dbReference type="Pfam" id="PF19425">
    <property type="entry name" value="Csd3_N2"/>
    <property type="match status" value="1"/>
</dbReference>
<organism evidence="9 10">
    <name type="scientific">Marinomonas arctica</name>
    <dbReference type="NCBI Taxonomy" id="383750"/>
    <lineage>
        <taxon>Bacteria</taxon>
        <taxon>Pseudomonadati</taxon>
        <taxon>Pseudomonadota</taxon>
        <taxon>Gammaproteobacteria</taxon>
        <taxon>Oceanospirillales</taxon>
        <taxon>Oceanospirillaceae</taxon>
        <taxon>Marinomonas</taxon>
    </lineage>
</organism>
<evidence type="ECO:0000256" key="1">
    <source>
        <dbReference type="ARBA" id="ARBA00001947"/>
    </source>
</evidence>
<dbReference type="FunFam" id="2.70.70.10:FF:000002">
    <property type="entry name" value="Murein DD-endopeptidase MepM"/>
    <property type="match status" value="1"/>
</dbReference>
<dbReference type="EMBL" id="CP061081">
    <property type="protein sequence ID" value="QNT06841.1"/>
    <property type="molecule type" value="Genomic_DNA"/>
</dbReference>
<dbReference type="GO" id="GO:0004222">
    <property type="term" value="F:metalloendopeptidase activity"/>
    <property type="evidence" value="ECO:0007669"/>
    <property type="project" value="TreeGrafter"/>
</dbReference>
<dbReference type="Gene3D" id="2.70.70.10">
    <property type="entry name" value="Glucose Permease (Domain IIA)"/>
    <property type="match status" value="1"/>
</dbReference>
<dbReference type="InterPro" id="IPR018392">
    <property type="entry name" value="LysM"/>
</dbReference>
<keyword evidence="5" id="KW-0378">Hydrolase</keyword>
<sequence>MTKLLPAKHLLSIAMVSAFLAVVLVALPDGDSEDKNSISLEANFEVIDQSQLMLQDLRQLAPTANTAAQNALFSTNDINVDKAYKDTTDINTDKAVPVTAVTTTTIHDIPAPKALVQKSAPPTFKEQTVEVKPGDSLSKLLSAKGISAQDIHKVSVADTKQKTLLQMRPGQTLQFTTNNASGELSSLTIVLNRLDSVTFDRVGDEFNRKETSRTPEVTQAYKEAEINDSLFVDGLKSGIDQSLLIELANIFGWDIDFALDIRKGDSLSVLYEEQLLDGEKIGNGNIIAAQFINNGRTYQAIRYSTEKGSSYYSPDGLAMRKAFIRTPVDFTRISSKFNPNRLHPVFKTTMPHRGVDYAAASGTPVKAAGDGKISFAGKQNGYGNVVIIDHGRGYQTLYAHLRGFAKGTKRGARVQQGKVIAYVGQTGWATGPHLHYEFRINGTHKNPITVKLPNDEPMPKNDLKNFLPYAKQVVATLANSHSPEFAQKLASLNKN</sequence>
<evidence type="ECO:0000256" key="5">
    <source>
        <dbReference type="ARBA" id="ARBA00022801"/>
    </source>
</evidence>
<gene>
    <name evidence="9" type="ORF">IBG28_04120</name>
</gene>
<name>A0A7H1J8M5_9GAMM</name>
<dbReference type="PROSITE" id="PS51782">
    <property type="entry name" value="LYSM"/>
    <property type="match status" value="1"/>
</dbReference>
<dbReference type="OrthoDB" id="9805070at2"/>
<dbReference type="Pfam" id="PF22310">
    <property type="entry name" value="NMB0315_dom_I"/>
    <property type="match status" value="1"/>
</dbReference>
<dbReference type="InterPro" id="IPR045834">
    <property type="entry name" value="Csd3_N2"/>
</dbReference>
<dbReference type="AlphaFoldDB" id="A0A7H1J8M5"/>
<keyword evidence="7" id="KW-0482">Metalloprotease</keyword>
<proteinExistence type="predicted"/>
<evidence type="ECO:0000256" key="4">
    <source>
        <dbReference type="ARBA" id="ARBA00022723"/>
    </source>
</evidence>
<accession>A0A7H1J8M5</accession>
<dbReference type="InterPro" id="IPR054512">
    <property type="entry name" value="NMB0315-like_N"/>
</dbReference>
<evidence type="ECO:0000256" key="3">
    <source>
        <dbReference type="ARBA" id="ARBA00022670"/>
    </source>
</evidence>
<dbReference type="PANTHER" id="PTHR21666:SF288">
    <property type="entry name" value="CELL DIVISION PROTEIN YTFB"/>
    <property type="match status" value="1"/>
</dbReference>
<dbReference type="KEGG" id="mard:IBG28_04120"/>
<dbReference type="Proteomes" id="UP000516370">
    <property type="component" value="Chromosome"/>
</dbReference>
<dbReference type="GO" id="GO:0006508">
    <property type="term" value="P:proteolysis"/>
    <property type="evidence" value="ECO:0007669"/>
    <property type="project" value="UniProtKB-KW"/>
</dbReference>
<dbReference type="PANTHER" id="PTHR21666">
    <property type="entry name" value="PEPTIDASE-RELATED"/>
    <property type="match status" value="1"/>
</dbReference>
<comment type="cofactor">
    <cofactor evidence="1">
        <name>Zn(2+)</name>
        <dbReference type="ChEBI" id="CHEBI:29105"/>
    </cofactor>
</comment>
<dbReference type="GO" id="GO:0046872">
    <property type="term" value="F:metal ion binding"/>
    <property type="evidence" value="ECO:0007669"/>
    <property type="project" value="UniProtKB-KW"/>
</dbReference>
<keyword evidence="3" id="KW-0645">Protease</keyword>
<evidence type="ECO:0000313" key="9">
    <source>
        <dbReference type="EMBL" id="QNT06841.1"/>
    </source>
</evidence>
<dbReference type="GO" id="GO:0030313">
    <property type="term" value="C:cell envelope"/>
    <property type="evidence" value="ECO:0007669"/>
    <property type="project" value="UniProtKB-SubCell"/>
</dbReference>
<comment type="subcellular location">
    <subcellularLocation>
        <location evidence="2">Cell envelope</location>
    </subcellularLocation>
</comment>
<evidence type="ECO:0000256" key="7">
    <source>
        <dbReference type="ARBA" id="ARBA00023049"/>
    </source>
</evidence>
<dbReference type="InterPro" id="IPR011055">
    <property type="entry name" value="Dup_hybrid_motif"/>
</dbReference>
<dbReference type="RefSeq" id="WP_111608465.1">
    <property type="nucleotide sequence ID" value="NZ_BMLJ01000004.1"/>
</dbReference>
<dbReference type="InterPro" id="IPR016047">
    <property type="entry name" value="M23ase_b-sheet_dom"/>
</dbReference>
<dbReference type="Gene3D" id="3.10.450.350">
    <property type="match status" value="2"/>
</dbReference>
<evidence type="ECO:0000313" key="10">
    <source>
        <dbReference type="Proteomes" id="UP000516370"/>
    </source>
</evidence>
<dbReference type="Pfam" id="PF01551">
    <property type="entry name" value="Peptidase_M23"/>
    <property type="match status" value="1"/>
</dbReference>
<evidence type="ECO:0000256" key="6">
    <source>
        <dbReference type="ARBA" id="ARBA00022833"/>
    </source>
</evidence>
<reference evidence="9 10" key="1">
    <citation type="submission" date="2020-09" db="EMBL/GenBank/DDBJ databases">
        <title>Complete genome sequence of an Arctic sea ice bacterium Marinomonas arctica BSI20414.</title>
        <authorList>
            <person name="Liao L."/>
            <person name="Chen B."/>
        </authorList>
    </citation>
    <scope>NUCLEOTIDE SEQUENCE [LARGE SCALE GENOMIC DNA]</scope>
    <source>
        <strain evidence="9 10">BSI20414</strain>
    </source>
</reference>
<evidence type="ECO:0000259" key="8">
    <source>
        <dbReference type="PROSITE" id="PS51782"/>
    </source>
</evidence>
<keyword evidence="4" id="KW-0479">Metal-binding</keyword>
<dbReference type="CDD" id="cd12797">
    <property type="entry name" value="M23_peptidase"/>
    <property type="match status" value="1"/>
</dbReference>
<dbReference type="InterPro" id="IPR050570">
    <property type="entry name" value="Cell_wall_metabolism_enzyme"/>
</dbReference>
<protein>
    <submittedName>
        <fullName evidence="9">Peptidoglycan DD-metalloendopeptidase family protein</fullName>
    </submittedName>
</protein>